<dbReference type="GO" id="GO:0010181">
    <property type="term" value="F:FMN binding"/>
    <property type="evidence" value="ECO:0007669"/>
    <property type="project" value="InterPro"/>
</dbReference>
<evidence type="ECO:0000259" key="3">
    <source>
        <dbReference type="Pfam" id="PF12682"/>
    </source>
</evidence>
<dbReference type="RefSeq" id="WP_022233262.1">
    <property type="nucleotide sequence ID" value="NZ_JAAZTS010000032.1"/>
</dbReference>
<proteinExistence type="predicted"/>
<dbReference type="Gene3D" id="3.40.50.360">
    <property type="match status" value="1"/>
</dbReference>
<organism evidence="4 5">
    <name type="scientific">Caecibacteroides pullorum</name>
    <dbReference type="NCBI Taxonomy" id="2725562"/>
    <lineage>
        <taxon>Bacteria</taxon>
        <taxon>Pseudomonadati</taxon>
        <taxon>Bacteroidota</taxon>
        <taxon>Bacteroidia</taxon>
        <taxon>Bacteroidales</taxon>
        <taxon>Bacteroidaceae</taxon>
        <taxon>Caecibacteroides</taxon>
    </lineage>
</organism>
<dbReference type="Pfam" id="PF12682">
    <property type="entry name" value="Flavodoxin_4"/>
    <property type="match status" value="1"/>
</dbReference>
<dbReference type="InterPro" id="IPR029039">
    <property type="entry name" value="Flavoprotein-like_sf"/>
</dbReference>
<comment type="caution">
    <text evidence="4">The sequence shown here is derived from an EMBL/GenBank/DDBJ whole genome shotgun (WGS) entry which is preliminary data.</text>
</comment>
<dbReference type="SUPFAM" id="SSF52218">
    <property type="entry name" value="Flavoproteins"/>
    <property type="match status" value="1"/>
</dbReference>
<dbReference type="InterPro" id="IPR008254">
    <property type="entry name" value="Flavodoxin/NO_synth"/>
</dbReference>
<feature type="compositionally biased region" description="Low complexity" evidence="1">
    <location>
        <begin position="32"/>
        <end position="54"/>
    </location>
</feature>
<dbReference type="PANTHER" id="PTHR39201:SF1">
    <property type="entry name" value="FLAVODOXIN-LIKE DOMAIN-CONTAINING PROTEIN"/>
    <property type="match status" value="1"/>
</dbReference>
<keyword evidence="2" id="KW-0732">Signal</keyword>
<protein>
    <recommendedName>
        <fullName evidence="3">Flavodoxin-like domain-containing protein</fullName>
    </recommendedName>
</protein>
<feature type="domain" description="Flavodoxin-like" evidence="3">
    <location>
        <begin position="60"/>
        <end position="212"/>
    </location>
</feature>
<gene>
    <name evidence="4" type="ORF">H6D15_13715</name>
</gene>
<evidence type="ECO:0000313" key="4">
    <source>
        <dbReference type="EMBL" id="MBM6858641.1"/>
    </source>
</evidence>
<reference evidence="4 5" key="1">
    <citation type="journal article" date="2021" name="Sci. Rep.">
        <title>The distribution of antibiotic resistance genes in chicken gut microbiota commensals.</title>
        <authorList>
            <person name="Juricova H."/>
            <person name="Matiasovicova J."/>
            <person name="Kubasova T."/>
            <person name="Cejkova D."/>
            <person name="Rychlik I."/>
        </authorList>
    </citation>
    <scope>NUCLEOTIDE SEQUENCE [LARGE SCALE GENOMIC DNA]</scope>
    <source>
        <strain evidence="4 5">An421</strain>
    </source>
</reference>
<feature type="signal peptide" evidence="2">
    <location>
        <begin position="1"/>
        <end position="19"/>
    </location>
</feature>
<sequence>MKKYLVYLMMALAAFTFNACGDDDPMTEEPGTEQPETPGDSTDNPDNPNNPDTPAGNSNILVAYFSWGGTTQRMAQQIVSHTGADLFRIEPVTPYPEDYTECTEVALAERDSNARPAINSIIEDEAWAEYDTIFIGCPVWWWTTPMIICTFSESYDFTGKTVIPFCTYASTYRDETLARIVELTSGAKAHLEGLGLTSGSLSNESNVENWLREIGIIE</sequence>
<feature type="chain" id="PRO_5041360583" description="Flavodoxin-like domain-containing protein" evidence="2">
    <location>
        <begin position="20"/>
        <end position="218"/>
    </location>
</feature>
<accession>A0AA40ZV53</accession>
<evidence type="ECO:0000313" key="5">
    <source>
        <dbReference type="Proteomes" id="UP000698924"/>
    </source>
</evidence>
<feature type="region of interest" description="Disordered" evidence="1">
    <location>
        <begin position="23"/>
        <end position="55"/>
    </location>
</feature>
<dbReference type="PANTHER" id="PTHR39201">
    <property type="entry name" value="EXPORTED PROTEIN-RELATED"/>
    <property type="match status" value="1"/>
</dbReference>
<dbReference type="Proteomes" id="UP000698924">
    <property type="component" value="Unassembled WGS sequence"/>
</dbReference>
<evidence type="ECO:0000256" key="1">
    <source>
        <dbReference type="SAM" id="MobiDB-lite"/>
    </source>
</evidence>
<dbReference type="EMBL" id="JACJMO010000033">
    <property type="protein sequence ID" value="MBM6858641.1"/>
    <property type="molecule type" value="Genomic_DNA"/>
</dbReference>
<dbReference type="AlphaFoldDB" id="A0AA40ZV53"/>
<name>A0AA40ZV53_9BACT</name>
<evidence type="ECO:0000256" key="2">
    <source>
        <dbReference type="SAM" id="SignalP"/>
    </source>
</evidence>
<keyword evidence="5" id="KW-1185">Reference proteome</keyword>